<dbReference type="AlphaFoldDB" id="A0AAV4NPV5"/>
<evidence type="ECO:0000256" key="2">
    <source>
        <dbReference type="SAM" id="Phobius"/>
    </source>
</evidence>
<evidence type="ECO:0000256" key="1">
    <source>
        <dbReference type="SAM" id="MobiDB-lite"/>
    </source>
</evidence>
<keyword evidence="5" id="KW-1185">Reference proteome</keyword>
<organism evidence="4 5">
    <name type="scientific">Caerostris darwini</name>
    <dbReference type="NCBI Taxonomy" id="1538125"/>
    <lineage>
        <taxon>Eukaryota</taxon>
        <taxon>Metazoa</taxon>
        <taxon>Ecdysozoa</taxon>
        <taxon>Arthropoda</taxon>
        <taxon>Chelicerata</taxon>
        <taxon>Arachnida</taxon>
        <taxon>Araneae</taxon>
        <taxon>Araneomorphae</taxon>
        <taxon>Entelegynae</taxon>
        <taxon>Araneoidea</taxon>
        <taxon>Araneidae</taxon>
        <taxon>Caerostris</taxon>
    </lineage>
</organism>
<keyword evidence="2" id="KW-0812">Transmembrane</keyword>
<feature type="chain" id="PRO_5043327094" evidence="3">
    <location>
        <begin position="24"/>
        <end position="242"/>
    </location>
</feature>
<keyword evidence="2" id="KW-1133">Transmembrane helix</keyword>
<sequence>MQIGLVPVVFLISLPFLLSSVSCSHHDDNNHHNNFHWQAFLFNLGIDINKTESTLLSQETVSRNNEVTLGRKNQYTTERTSDIEDLNSTEGIEIPPILRSYDDNGNPRLAVIIAVPIASIVWLICCCYCVRKCCCQESRQNVIVMNQNTPAAPAAAGPQIILQQPIVNQNVMSHPPQQAPPQYWQSQPQQQQWAPPPQQQQWAPQQQQQQWAPQHHEFSPNAYSNPNFTGPTAPPPYNPQKY</sequence>
<keyword evidence="2" id="KW-0472">Membrane</keyword>
<evidence type="ECO:0000313" key="4">
    <source>
        <dbReference type="EMBL" id="GIX85574.1"/>
    </source>
</evidence>
<name>A0AAV4NPV5_9ARAC</name>
<accession>A0AAV4NPV5</accession>
<evidence type="ECO:0000256" key="3">
    <source>
        <dbReference type="SAM" id="SignalP"/>
    </source>
</evidence>
<feature type="compositionally biased region" description="Polar residues" evidence="1">
    <location>
        <begin position="221"/>
        <end position="230"/>
    </location>
</feature>
<dbReference type="EMBL" id="BPLQ01001801">
    <property type="protein sequence ID" value="GIX85574.1"/>
    <property type="molecule type" value="Genomic_DNA"/>
</dbReference>
<gene>
    <name evidence="4" type="ORF">CDAR_365331</name>
</gene>
<feature type="region of interest" description="Disordered" evidence="1">
    <location>
        <begin position="171"/>
        <end position="242"/>
    </location>
</feature>
<protein>
    <submittedName>
        <fullName evidence="4">Uncharacterized protein</fullName>
    </submittedName>
</protein>
<feature type="signal peptide" evidence="3">
    <location>
        <begin position="1"/>
        <end position="23"/>
    </location>
</feature>
<reference evidence="4 5" key="1">
    <citation type="submission" date="2021-06" db="EMBL/GenBank/DDBJ databases">
        <title>Caerostris darwini draft genome.</title>
        <authorList>
            <person name="Kono N."/>
            <person name="Arakawa K."/>
        </authorList>
    </citation>
    <scope>NUCLEOTIDE SEQUENCE [LARGE SCALE GENOMIC DNA]</scope>
</reference>
<keyword evidence="3" id="KW-0732">Signal</keyword>
<feature type="compositionally biased region" description="Pro residues" evidence="1">
    <location>
        <begin position="232"/>
        <end position="242"/>
    </location>
</feature>
<comment type="caution">
    <text evidence="4">The sequence shown here is derived from an EMBL/GenBank/DDBJ whole genome shotgun (WGS) entry which is preliminary data.</text>
</comment>
<feature type="compositionally biased region" description="Low complexity" evidence="1">
    <location>
        <begin position="180"/>
        <end position="213"/>
    </location>
</feature>
<proteinExistence type="predicted"/>
<dbReference type="Proteomes" id="UP001054837">
    <property type="component" value="Unassembled WGS sequence"/>
</dbReference>
<evidence type="ECO:0000313" key="5">
    <source>
        <dbReference type="Proteomes" id="UP001054837"/>
    </source>
</evidence>
<feature type="transmembrane region" description="Helical" evidence="2">
    <location>
        <begin position="109"/>
        <end position="130"/>
    </location>
</feature>